<keyword evidence="6" id="KW-0067">ATP-binding</keyword>
<dbReference type="GO" id="GO:0001147">
    <property type="term" value="F:transcription termination site sequence-specific DNA binding"/>
    <property type="evidence" value="ECO:0007669"/>
    <property type="project" value="TreeGrafter"/>
</dbReference>
<sequence length="2028" mass="225508">MAEIVARLEDLKRLDESVHWFCPRGFSDYGCYFDEDCLDTLQTETEQEKLARLEKVKEAEIRRNDALEACKILAFDGSDADGYKRELKAGLAQQLVRCEVCVREYHRSRSLLQLSLEAEYATEEVRAFLDKFDRMNILRIGLGLNSMTESLMDLPPDKRSITAAGDVGMYALFEALNCGPFLQDEEALQQYFDTPFRLVQQKKKIKLPNYTPGMTVFLFSRDDLRLSWALRNFAGVKRPLTATEFEHSVKPYLEQAMGRVNVLSLQYEFLATFWKGARLIISKLTKDLMTNHLRTIEGNIYTLALELFQIDSAHFSDMIACYQTLLEVSPSDFWAAMNHISAQHVAETILRSPVLDRMLTITNESEPLNLEEKLNWALPFVRSIKPANLVPPIRTLLDQFLHKFQEAAYSKYGNSVCWSVGLECLLEAVKRVKLLNGGPVVIHLIEVVAKDHIAVIMQELEGIEKKEEMAIERTEQLALDIIEAVLALDVQSLAHGREVLLKTKSLQYEIGVSSLEVWKFTMRVLKPGHAALATAVISGVAGLLPLEMFTTRQKQQSPKQTEAWNSALKRTLNYVQGDLLDRLDHFSPEQLVELYQEQKAALGLMALLFSGERHIHQGTLDVFKNLSGEDNRRGSMMHLIQVFFTTTLSAVSNAQNVICKSGIFAPCSIFIKLSTDVLGCLCDSQDGVLRSKHVSEEQEVKALEMFWETTWKTLESIFRNTEPWSNLGYDKQMMQDFCRETMDFADYVFDQYSIIAHTLQAAQQGSGNAKQVGQALLKFPTEAFTHITKWLRLRDEYLIAKAVGLTSKILIRLQEVGIKIDKKASQYIEDVVTSTEKNAKVRTKISMNQKAQLQRALEKHLGESLTDVIDVDAFSSKKQGTLTGWAASGSGRSTPVPSAKPKGVIDVDAWSAKSDSDREKRRLADEHDRAYADLIAGASKGSEAYRQMQAKKSATPATVKAAQKHQDDQKNFLVKRKQEKEAAEKRKAEALAKQKLGVGSGVAGLGDMGKDHSLKGQNVMVSSDEESDDDDDLDDDLFGGKNKLQKKKIERPNVNPNGALGLRPEVKKGPVRIQRTSRSLKDMRARLAPDLQPLHKVILKWDFFHNGDYPPGASEHIFRPVANAYQDPTTYQETFEPLLTLEAWQGMIRSREENTAKPYEVKVTNRSNVDNFIEFSSLVGHADNRELSLQEGDIILLSKAKKPSEDPSAPHCLARICKMKRQKAHIEVVYQLMPGTSLAPSLTMQAVVFGLKISTITPLEREYGALQGLQYYDLCQQIIKAAPSRRINFSEKQIAAFQDVYNVNRAQSEAINAALENEGFSLIQGPPGSGKTKTIVAIVGGLLSQTLGGSTNGATRISMPRANGNQSAGGDATAKKLLVCAPSNAAVDEIVMRLKQGVKSRSGRHHMLNLVRIGRSDAINTQVVDVTMDELVAKRLGGNGKDDSRAKNAELFKEHEKVSATLRELYQKRDGGELKGKELTNLDNEIVSVRKRKNEMGVRIDNVKDQERNAGREAELNRKRAQQAVLDDAHVICATLSGSGHDMFQALNIEFETVIIDEAAQCVEMSSLIPLKYGCVKCIMVGDPKQLPPTVFSKEAAKFQYEQSLFVRMQNNFADEVHLLDTQYRMHPEISAFPSRTFYDGLLKDGEGMAGLRQQPWHTSALLAPYRFFDVHGHHQSAPKGHSLINIAEIEVAMALFERLTNDFSNYEFNGRIGIITPYKSQLRMLKDRFSQRFGNAIFDMVEFNTTDAFQGRESEIIIFSCVRASPAGGIGFLQDIRRMNVGLTRAKSSLWVLGNSESLMRGQFWRKLVEDAKARDAYTTGDLMSMLRKPSSAFPASSAKTQSMYDVGSHMPQMDGGNSSLTVSTIGSRRPSGGAPNTADPRKSAAPVPSKPVQDDTGKMEGVRYRFEDRVPKKRPAAAESGSDRKSGAHPSADRMSAAEDVEMEDAASAASGTATPHSGAVPSLDGARSRAETPLSAASGGEEKAANRADGSVKPRPASVAPAVPPAMLKKRPAASPFIPKTKPRR</sequence>
<feature type="domain" description="DNA2/NAM7 helicase-like C-terminal" evidence="11">
    <location>
        <begin position="1601"/>
        <end position="1797"/>
    </location>
</feature>
<dbReference type="PANTHER" id="PTHR10887">
    <property type="entry name" value="DNA2/NAM7 HELICASE FAMILY"/>
    <property type="match status" value="1"/>
</dbReference>
<dbReference type="Pfam" id="PF23576">
    <property type="entry name" value="SEN1_barrel"/>
    <property type="match status" value="1"/>
</dbReference>
<dbReference type="GO" id="GO:0005524">
    <property type="term" value="F:ATP binding"/>
    <property type="evidence" value="ECO:0007669"/>
    <property type="project" value="UniProtKB-KW"/>
</dbReference>
<dbReference type="InterPro" id="IPR024481">
    <property type="entry name" value="Helicase_Sen1_N"/>
</dbReference>
<comment type="similarity">
    <text evidence="2">Belongs to the DNA2/NAM7 helicase family.</text>
</comment>
<dbReference type="Pfam" id="PF12726">
    <property type="entry name" value="SEN1_N"/>
    <property type="match status" value="1"/>
</dbReference>
<dbReference type="GO" id="GO:0016604">
    <property type="term" value="C:nuclear body"/>
    <property type="evidence" value="ECO:0007669"/>
    <property type="project" value="TreeGrafter"/>
</dbReference>
<dbReference type="CDD" id="cd18808">
    <property type="entry name" value="SF1_C_Upf1"/>
    <property type="match status" value="1"/>
</dbReference>
<feature type="compositionally biased region" description="Polar residues" evidence="8">
    <location>
        <begin position="1857"/>
        <end position="1868"/>
    </location>
</feature>
<dbReference type="InterPro" id="IPR027417">
    <property type="entry name" value="P-loop_NTPase"/>
</dbReference>
<dbReference type="InterPro" id="IPR056474">
    <property type="entry name" value="SEN1_barrel"/>
</dbReference>
<dbReference type="Proteomes" id="UP001324427">
    <property type="component" value="Unassembled WGS sequence"/>
</dbReference>
<dbReference type="FunFam" id="3.40.50.300:FF:001152">
    <property type="entry name" value="tRNA-splicing endonuclease, putative"/>
    <property type="match status" value="1"/>
</dbReference>
<keyword evidence="4" id="KW-0378">Hydrolase</keyword>
<dbReference type="Pfam" id="PF13087">
    <property type="entry name" value="AAA_12"/>
    <property type="match status" value="1"/>
</dbReference>
<feature type="compositionally biased region" description="Basic and acidic residues" evidence="8">
    <location>
        <begin position="1983"/>
        <end position="1995"/>
    </location>
</feature>
<evidence type="ECO:0000256" key="6">
    <source>
        <dbReference type="ARBA" id="ARBA00022840"/>
    </source>
</evidence>
<feature type="domain" description="DNA2/NAM7 helicase helicase" evidence="10">
    <location>
        <begin position="1303"/>
        <end position="1594"/>
    </location>
</feature>
<reference evidence="13 14" key="1">
    <citation type="submission" date="2021-11" db="EMBL/GenBank/DDBJ databases">
        <title>Black yeast isolated from Biological Soil Crust.</title>
        <authorList>
            <person name="Kurbessoian T."/>
        </authorList>
    </citation>
    <scope>NUCLEOTIDE SEQUENCE [LARGE SCALE GENOMIC DNA]</scope>
    <source>
        <strain evidence="13 14">CCFEE 5522</strain>
    </source>
</reference>
<keyword evidence="7" id="KW-0539">Nucleus</keyword>
<evidence type="ECO:0000256" key="2">
    <source>
        <dbReference type="ARBA" id="ARBA00007913"/>
    </source>
</evidence>
<evidence type="ECO:0000313" key="14">
    <source>
        <dbReference type="Proteomes" id="UP001324427"/>
    </source>
</evidence>
<protein>
    <submittedName>
        <fullName evidence="13">Uncharacterized protein</fullName>
    </submittedName>
</protein>
<dbReference type="GO" id="GO:0006369">
    <property type="term" value="P:termination of RNA polymerase II transcription"/>
    <property type="evidence" value="ECO:0007669"/>
    <property type="project" value="TreeGrafter"/>
</dbReference>
<evidence type="ECO:0000256" key="3">
    <source>
        <dbReference type="ARBA" id="ARBA00022741"/>
    </source>
</evidence>
<evidence type="ECO:0000259" key="10">
    <source>
        <dbReference type="Pfam" id="PF13086"/>
    </source>
</evidence>
<dbReference type="InterPro" id="IPR041677">
    <property type="entry name" value="DNA2/NAM7_AAA_11"/>
</dbReference>
<comment type="subcellular location">
    <subcellularLocation>
        <location evidence="1">Nucleus</location>
    </subcellularLocation>
</comment>
<evidence type="ECO:0000256" key="4">
    <source>
        <dbReference type="ARBA" id="ARBA00022801"/>
    </source>
</evidence>
<dbReference type="InterPro" id="IPR041679">
    <property type="entry name" value="DNA2/NAM7-like_C"/>
</dbReference>
<feature type="domain" description="Helicase Sen1 N-terminal" evidence="9">
    <location>
        <begin position="88"/>
        <end position="803"/>
    </location>
</feature>
<feature type="compositionally biased region" description="Basic and acidic residues" evidence="8">
    <location>
        <begin position="1894"/>
        <end position="1912"/>
    </location>
</feature>
<dbReference type="Gene3D" id="3.40.50.300">
    <property type="entry name" value="P-loop containing nucleotide triphosphate hydrolases"/>
    <property type="match status" value="2"/>
</dbReference>
<name>A0AAV9JRP6_9PEZI</name>
<evidence type="ECO:0000256" key="5">
    <source>
        <dbReference type="ARBA" id="ARBA00022806"/>
    </source>
</evidence>
<evidence type="ECO:0000256" key="8">
    <source>
        <dbReference type="SAM" id="MobiDB-lite"/>
    </source>
</evidence>
<dbReference type="GO" id="GO:0005694">
    <property type="term" value="C:chromosome"/>
    <property type="evidence" value="ECO:0007669"/>
    <property type="project" value="UniProtKB-ARBA"/>
</dbReference>
<keyword evidence="5" id="KW-0347">Helicase</keyword>
<dbReference type="CDD" id="cd18042">
    <property type="entry name" value="DEXXQc_SETX"/>
    <property type="match status" value="1"/>
</dbReference>
<keyword evidence="14" id="KW-1185">Reference proteome</keyword>
<evidence type="ECO:0000259" key="11">
    <source>
        <dbReference type="Pfam" id="PF13087"/>
    </source>
</evidence>
<organism evidence="13 14">
    <name type="scientific">Oleoguttula mirabilis</name>
    <dbReference type="NCBI Taxonomy" id="1507867"/>
    <lineage>
        <taxon>Eukaryota</taxon>
        <taxon>Fungi</taxon>
        <taxon>Dikarya</taxon>
        <taxon>Ascomycota</taxon>
        <taxon>Pezizomycotina</taxon>
        <taxon>Dothideomycetes</taxon>
        <taxon>Dothideomycetidae</taxon>
        <taxon>Mycosphaerellales</taxon>
        <taxon>Teratosphaeriaceae</taxon>
        <taxon>Oleoguttula</taxon>
    </lineage>
</organism>
<dbReference type="EMBL" id="JAVFHQ010000008">
    <property type="protein sequence ID" value="KAK4548283.1"/>
    <property type="molecule type" value="Genomic_DNA"/>
</dbReference>
<feature type="domain" description="Helicase SEN1 beta-barrel" evidence="12">
    <location>
        <begin position="1155"/>
        <end position="1253"/>
    </location>
</feature>
<evidence type="ECO:0000259" key="12">
    <source>
        <dbReference type="Pfam" id="PF23576"/>
    </source>
</evidence>
<accession>A0AAV9JRP6</accession>
<evidence type="ECO:0000256" key="1">
    <source>
        <dbReference type="ARBA" id="ARBA00004123"/>
    </source>
</evidence>
<feature type="region of interest" description="Disordered" evidence="8">
    <location>
        <begin position="1848"/>
        <end position="2028"/>
    </location>
</feature>
<evidence type="ECO:0000259" key="9">
    <source>
        <dbReference type="Pfam" id="PF12726"/>
    </source>
</evidence>
<comment type="caution">
    <text evidence="13">The sequence shown here is derived from an EMBL/GenBank/DDBJ whole genome shotgun (WGS) entry which is preliminary data.</text>
</comment>
<dbReference type="InterPro" id="IPR047187">
    <property type="entry name" value="SF1_C_Upf1"/>
</dbReference>
<evidence type="ECO:0000313" key="13">
    <source>
        <dbReference type="EMBL" id="KAK4548283.1"/>
    </source>
</evidence>
<gene>
    <name evidence="13" type="ORF">LTR36_010153</name>
</gene>
<dbReference type="GO" id="GO:0004386">
    <property type="term" value="F:helicase activity"/>
    <property type="evidence" value="ECO:0007669"/>
    <property type="project" value="UniProtKB-KW"/>
</dbReference>
<dbReference type="Pfam" id="PF13086">
    <property type="entry name" value="AAA_11"/>
    <property type="match status" value="1"/>
</dbReference>
<dbReference type="FunFam" id="3.40.50.300:FF:000326">
    <property type="entry name" value="P-loop containing nucleoside triphosphate hydrolase"/>
    <property type="match status" value="1"/>
</dbReference>
<keyword evidence="3" id="KW-0547">Nucleotide-binding</keyword>
<evidence type="ECO:0000256" key="7">
    <source>
        <dbReference type="ARBA" id="ARBA00023242"/>
    </source>
</evidence>
<proteinExistence type="inferred from homology"/>
<dbReference type="GO" id="GO:0016787">
    <property type="term" value="F:hydrolase activity"/>
    <property type="evidence" value="ECO:0007669"/>
    <property type="project" value="UniProtKB-KW"/>
</dbReference>
<dbReference type="SUPFAM" id="SSF52540">
    <property type="entry name" value="P-loop containing nucleoside triphosphate hydrolases"/>
    <property type="match status" value="1"/>
</dbReference>
<dbReference type="PANTHER" id="PTHR10887:SF495">
    <property type="entry name" value="HELICASE SENATAXIN ISOFORM X1-RELATED"/>
    <property type="match status" value="1"/>
</dbReference>
<dbReference type="InterPro" id="IPR045055">
    <property type="entry name" value="DNA2/NAM7-like"/>
</dbReference>